<organism evidence="2 3">
    <name type="scientific">Stylonychia lemnae</name>
    <name type="common">Ciliate</name>
    <dbReference type="NCBI Taxonomy" id="5949"/>
    <lineage>
        <taxon>Eukaryota</taxon>
        <taxon>Sar</taxon>
        <taxon>Alveolata</taxon>
        <taxon>Ciliophora</taxon>
        <taxon>Intramacronucleata</taxon>
        <taxon>Spirotrichea</taxon>
        <taxon>Stichotrichia</taxon>
        <taxon>Sporadotrichida</taxon>
        <taxon>Oxytrichidae</taxon>
        <taxon>Stylonychinae</taxon>
        <taxon>Stylonychia</taxon>
    </lineage>
</organism>
<dbReference type="Proteomes" id="UP000039865">
    <property type="component" value="Unassembled WGS sequence"/>
</dbReference>
<dbReference type="InParanoid" id="A0A077ZR55"/>
<proteinExistence type="predicted"/>
<keyword evidence="1" id="KW-0472">Membrane</keyword>
<name>A0A077ZR55_STYLE</name>
<evidence type="ECO:0000313" key="2">
    <source>
        <dbReference type="EMBL" id="CDW71820.1"/>
    </source>
</evidence>
<reference evidence="2 3" key="1">
    <citation type="submission" date="2014-06" db="EMBL/GenBank/DDBJ databases">
        <authorList>
            <person name="Swart Estienne"/>
        </authorList>
    </citation>
    <scope>NUCLEOTIDE SEQUENCE [LARGE SCALE GENOMIC DNA]</scope>
    <source>
        <strain evidence="2 3">130c</strain>
    </source>
</reference>
<evidence type="ECO:0000256" key="1">
    <source>
        <dbReference type="SAM" id="Phobius"/>
    </source>
</evidence>
<feature type="transmembrane region" description="Helical" evidence="1">
    <location>
        <begin position="7"/>
        <end position="28"/>
    </location>
</feature>
<keyword evidence="1" id="KW-1133">Transmembrane helix</keyword>
<gene>
    <name evidence="2" type="primary">Contig14402.g15346</name>
    <name evidence="2" type="ORF">STYLEM_770</name>
</gene>
<keyword evidence="1" id="KW-0812">Transmembrane</keyword>
<sequence length="194" mass="23343">MLIHWTKFLYFINVFDIICRFINQWFILDDSPLVSSIIEVHRFIFFCLINFMNSMTLMYLFYRQGYHSKIKSMTFSFAKNDNLSRPNYDTQQILEIFHNFRASSLNRHSSERGTVVKRFNDLMTYEETQKESLAKFLQKPGESLYSKNDEIKSSFSRGQFQDFLLDHLALIKHQQEIIKRSFDDNDETFDFDQN</sequence>
<dbReference type="EMBL" id="CCKQ01000725">
    <property type="protein sequence ID" value="CDW71820.1"/>
    <property type="molecule type" value="Genomic_DNA"/>
</dbReference>
<protein>
    <submittedName>
        <fullName evidence="2">Uncharacterized protein</fullName>
    </submittedName>
</protein>
<accession>A0A077ZR55</accession>
<feature type="transmembrane region" description="Helical" evidence="1">
    <location>
        <begin position="40"/>
        <end position="62"/>
    </location>
</feature>
<evidence type="ECO:0000313" key="3">
    <source>
        <dbReference type="Proteomes" id="UP000039865"/>
    </source>
</evidence>
<keyword evidence="3" id="KW-1185">Reference proteome</keyword>
<dbReference type="AlphaFoldDB" id="A0A077ZR55"/>